<feature type="region of interest" description="Disordered" evidence="6">
    <location>
        <begin position="138"/>
        <end position="162"/>
    </location>
</feature>
<gene>
    <name evidence="8" type="ORF">PSAL_002210</name>
</gene>
<evidence type="ECO:0000256" key="4">
    <source>
        <dbReference type="ARBA" id="ARBA00022679"/>
    </source>
</evidence>
<evidence type="ECO:0000256" key="1">
    <source>
        <dbReference type="ARBA" id="ARBA00004236"/>
    </source>
</evidence>
<dbReference type="InterPro" id="IPR029044">
    <property type="entry name" value="Nucleotide-diphossugar_trans"/>
</dbReference>
<organism evidence="8 9">
    <name type="scientific">Pseudooceanicola algae</name>
    <dbReference type="NCBI Taxonomy" id="1537215"/>
    <lineage>
        <taxon>Bacteria</taxon>
        <taxon>Pseudomonadati</taxon>
        <taxon>Pseudomonadota</taxon>
        <taxon>Alphaproteobacteria</taxon>
        <taxon>Rhodobacterales</taxon>
        <taxon>Paracoccaceae</taxon>
        <taxon>Pseudooceanicola</taxon>
    </lineage>
</organism>
<comment type="subcellular location">
    <subcellularLocation>
        <location evidence="1">Cell membrane</location>
    </subcellularLocation>
</comment>
<keyword evidence="9" id="KW-1185">Reference proteome</keyword>
<dbReference type="PANTHER" id="PTHR43646:SF2">
    <property type="entry name" value="GLYCOSYLTRANSFERASE 2-LIKE DOMAIN-CONTAINING PROTEIN"/>
    <property type="match status" value="1"/>
</dbReference>
<evidence type="ECO:0000256" key="6">
    <source>
        <dbReference type="SAM" id="MobiDB-lite"/>
    </source>
</evidence>
<evidence type="ECO:0000256" key="5">
    <source>
        <dbReference type="ARBA" id="ARBA00023136"/>
    </source>
</evidence>
<dbReference type="SUPFAM" id="SSF53448">
    <property type="entry name" value="Nucleotide-diphospho-sugar transferases"/>
    <property type="match status" value="1"/>
</dbReference>
<dbReference type="Proteomes" id="UP000283786">
    <property type="component" value="Chromosome"/>
</dbReference>
<dbReference type="Gene3D" id="3.90.550.10">
    <property type="entry name" value="Spore Coat Polysaccharide Biosynthesis Protein SpsA, Chain A"/>
    <property type="match status" value="1"/>
</dbReference>
<accession>A0A7T1FN36</accession>
<dbReference type="GO" id="GO:0016757">
    <property type="term" value="F:glycosyltransferase activity"/>
    <property type="evidence" value="ECO:0007669"/>
    <property type="project" value="UniProtKB-KW"/>
</dbReference>
<reference evidence="8 9" key="1">
    <citation type="submission" date="2020-08" db="EMBL/GenBank/DDBJ databases">
        <title>Genome sequence of Rhodobacteraceae bacterium Lw-13e.</title>
        <authorList>
            <person name="Poehlein A."/>
            <person name="Wolter L."/>
            <person name="Daniel R."/>
            <person name="Brinkhoff T."/>
        </authorList>
    </citation>
    <scope>NUCLEOTIDE SEQUENCE [LARGE SCALE GENOMIC DNA]</scope>
    <source>
        <strain evidence="8 9">Lw-13e</strain>
    </source>
</reference>
<dbReference type="EMBL" id="CP060436">
    <property type="protein sequence ID" value="QPM89012.1"/>
    <property type="molecule type" value="Genomic_DNA"/>
</dbReference>
<dbReference type="AlphaFoldDB" id="A0A7T1FN36"/>
<dbReference type="PANTHER" id="PTHR43646">
    <property type="entry name" value="GLYCOSYLTRANSFERASE"/>
    <property type="match status" value="1"/>
</dbReference>
<keyword evidence="3" id="KW-0328">Glycosyltransferase</keyword>
<sequence length="209" mass="20439">MAAALSVVIATMNDEAGLARSAAALFEGVQAGILRELIVSDGGSGDGTVTLADEIGARLITGQGDRAALLAQGAAAAQGEWLLLLGAGASPARGWSDAVLAQMQAGRAGVFRQAPGAGLGGRVASCARTCGCVSAGGSRPAGASGPGAGFRRGDPPRPDVGQRPNIAQIIRRAIVASTGGGGRSLPSARRRAASRCCATASAVGPSVLN</sequence>
<dbReference type="InterPro" id="IPR001173">
    <property type="entry name" value="Glyco_trans_2-like"/>
</dbReference>
<feature type="domain" description="Glycosyltransferase 2-like" evidence="7">
    <location>
        <begin position="6"/>
        <end position="110"/>
    </location>
</feature>
<evidence type="ECO:0000313" key="8">
    <source>
        <dbReference type="EMBL" id="QPM89012.1"/>
    </source>
</evidence>
<keyword evidence="4" id="KW-0808">Transferase</keyword>
<evidence type="ECO:0000313" key="9">
    <source>
        <dbReference type="Proteomes" id="UP000283786"/>
    </source>
</evidence>
<protein>
    <recommendedName>
        <fullName evidence="7">Glycosyltransferase 2-like domain-containing protein</fullName>
    </recommendedName>
</protein>
<dbReference type="Pfam" id="PF00535">
    <property type="entry name" value="Glycos_transf_2"/>
    <property type="match status" value="1"/>
</dbReference>
<keyword evidence="2" id="KW-1003">Cell membrane</keyword>
<evidence type="ECO:0000256" key="3">
    <source>
        <dbReference type="ARBA" id="ARBA00022676"/>
    </source>
</evidence>
<dbReference type="GO" id="GO:0005886">
    <property type="term" value="C:plasma membrane"/>
    <property type="evidence" value="ECO:0007669"/>
    <property type="project" value="UniProtKB-SubCell"/>
</dbReference>
<dbReference type="KEGG" id="palw:PSAL_002210"/>
<proteinExistence type="predicted"/>
<evidence type="ECO:0000256" key="2">
    <source>
        <dbReference type="ARBA" id="ARBA00022475"/>
    </source>
</evidence>
<name>A0A7T1FN36_9RHOB</name>
<evidence type="ECO:0000259" key="7">
    <source>
        <dbReference type="Pfam" id="PF00535"/>
    </source>
</evidence>
<keyword evidence="5" id="KW-0472">Membrane</keyword>